<dbReference type="SMART" id="SM00354">
    <property type="entry name" value="HTH_LACI"/>
    <property type="match status" value="1"/>
</dbReference>
<proteinExistence type="predicted"/>
<reference evidence="5" key="1">
    <citation type="submission" date="2023-07" db="EMBL/GenBank/DDBJ databases">
        <title>Genomic Encyclopedia of Type Strains, Phase IV (KMG-IV): sequencing the most valuable type-strain genomes for metagenomic binning, comparative biology and taxonomic classification.</title>
        <authorList>
            <person name="Goeker M."/>
        </authorList>
    </citation>
    <scope>NUCLEOTIDE SEQUENCE</scope>
    <source>
        <strain evidence="5">DSM 26174</strain>
    </source>
</reference>
<dbReference type="InterPro" id="IPR028082">
    <property type="entry name" value="Peripla_BP_I"/>
</dbReference>
<comment type="caution">
    <text evidence="5">The sequence shown here is derived from an EMBL/GenBank/DDBJ whole genome shotgun (WGS) entry which is preliminary data.</text>
</comment>
<dbReference type="PANTHER" id="PTHR30146:SF109">
    <property type="entry name" value="HTH-TYPE TRANSCRIPTIONAL REGULATOR GALS"/>
    <property type="match status" value="1"/>
</dbReference>
<dbReference type="Pfam" id="PF00356">
    <property type="entry name" value="LacI"/>
    <property type="match status" value="1"/>
</dbReference>
<keyword evidence="2" id="KW-0238">DNA-binding</keyword>
<dbReference type="InterPro" id="IPR000843">
    <property type="entry name" value="HTH_LacI"/>
</dbReference>
<dbReference type="Pfam" id="PF00532">
    <property type="entry name" value="Peripla_BP_1"/>
    <property type="match status" value="1"/>
</dbReference>
<keyword evidence="1" id="KW-0805">Transcription regulation</keyword>
<protein>
    <submittedName>
        <fullName evidence="5">LacI family transcriptional regulator</fullName>
    </submittedName>
</protein>
<evidence type="ECO:0000256" key="2">
    <source>
        <dbReference type="ARBA" id="ARBA00023125"/>
    </source>
</evidence>
<sequence length="346" mass="38563">MSEKRHTTIKDIANELGVSASTVSRALNENSEISKKTIKLVKETAERLNYQPNEIARNLRKKHSKTIGVIVPELVHHFFSAVISGIESIAYQNGYQVIICQSNESEEKEKKSVEALLGSHVAGIIASISKNTTDFEHFKLIQKRNIPLVFYDRICYEVKAPSIVCQDYEGGVLAAEHFIKHGKKNIAHLTGPENLIISKQRKNGFLDTLKKHHMHIRPELIVKADNFQEGIAKTNELLNLETPPDAIFTINDQTAAGAIHAIHNSSFKVPEDISVIGFEDDPGVTQLTEPPLSSVYQPSFEMGVEATKLFIEELETPSDFKRPKIKVLKTSLSLRGTTLGSENEKS</sequence>
<dbReference type="EMBL" id="JAVDQD010000002">
    <property type="protein sequence ID" value="MDR6238705.1"/>
    <property type="molecule type" value="Genomic_DNA"/>
</dbReference>
<dbReference type="AlphaFoldDB" id="A0AAE4BSB8"/>
<evidence type="ECO:0000256" key="1">
    <source>
        <dbReference type="ARBA" id="ARBA00023015"/>
    </source>
</evidence>
<evidence type="ECO:0000313" key="6">
    <source>
        <dbReference type="Proteomes" id="UP001185092"/>
    </source>
</evidence>
<dbReference type="PANTHER" id="PTHR30146">
    <property type="entry name" value="LACI-RELATED TRANSCRIPTIONAL REPRESSOR"/>
    <property type="match status" value="1"/>
</dbReference>
<dbReference type="SUPFAM" id="SSF53822">
    <property type="entry name" value="Periplasmic binding protein-like I"/>
    <property type="match status" value="1"/>
</dbReference>
<accession>A0AAE4BSB8</accession>
<name>A0AAE4BSB8_9BACT</name>
<dbReference type="PROSITE" id="PS50932">
    <property type="entry name" value="HTH_LACI_2"/>
    <property type="match status" value="1"/>
</dbReference>
<dbReference type="RefSeq" id="WP_309938211.1">
    <property type="nucleotide sequence ID" value="NZ_AP025305.1"/>
</dbReference>
<dbReference type="CDD" id="cd06267">
    <property type="entry name" value="PBP1_LacI_sugar_binding-like"/>
    <property type="match status" value="1"/>
</dbReference>
<dbReference type="Proteomes" id="UP001185092">
    <property type="component" value="Unassembled WGS sequence"/>
</dbReference>
<evidence type="ECO:0000313" key="5">
    <source>
        <dbReference type="EMBL" id="MDR6238705.1"/>
    </source>
</evidence>
<evidence type="ECO:0000256" key="3">
    <source>
        <dbReference type="ARBA" id="ARBA00023163"/>
    </source>
</evidence>
<dbReference type="Gene3D" id="3.40.50.2300">
    <property type="match status" value="2"/>
</dbReference>
<dbReference type="SUPFAM" id="SSF47413">
    <property type="entry name" value="lambda repressor-like DNA-binding domains"/>
    <property type="match status" value="1"/>
</dbReference>
<organism evidence="5 6">
    <name type="scientific">Aureibacter tunicatorum</name>
    <dbReference type="NCBI Taxonomy" id="866807"/>
    <lineage>
        <taxon>Bacteria</taxon>
        <taxon>Pseudomonadati</taxon>
        <taxon>Bacteroidota</taxon>
        <taxon>Cytophagia</taxon>
        <taxon>Cytophagales</taxon>
        <taxon>Persicobacteraceae</taxon>
        <taxon>Aureibacter</taxon>
    </lineage>
</organism>
<dbReference type="CDD" id="cd01392">
    <property type="entry name" value="HTH_LacI"/>
    <property type="match status" value="1"/>
</dbReference>
<dbReference type="GO" id="GO:0003700">
    <property type="term" value="F:DNA-binding transcription factor activity"/>
    <property type="evidence" value="ECO:0007669"/>
    <property type="project" value="TreeGrafter"/>
</dbReference>
<dbReference type="InterPro" id="IPR010982">
    <property type="entry name" value="Lambda_DNA-bd_dom_sf"/>
</dbReference>
<dbReference type="InterPro" id="IPR001761">
    <property type="entry name" value="Peripla_BP/Lac1_sug-bd_dom"/>
</dbReference>
<keyword evidence="3" id="KW-0804">Transcription</keyword>
<feature type="domain" description="HTH lacI-type" evidence="4">
    <location>
        <begin position="7"/>
        <end position="61"/>
    </location>
</feature>
<gene>
    <name evidence="5" type="ORF">HNQ88_001742</name>
</gene>
<dbReference type="Gene3D" id="1.10.260.40">
    <property type="entry name" value="lambda repressor-like DNA-binding domains"/>
    <property type="match status" value="1"/>
</dbReference>
<keyword evidence="6" id="KW-1185">Reference proteome</keyword>
<evidence type="ECO:0000259" key="4">
    <source>
        <dbReference type="PROSITE" id="PS50932"/>
    </source>
</evidence>
<dbReference type="GO" id="GO:0000976">
    <property type="term" value="F:transcription cis-regulatory region binding"/>
    <property type="evidence" value="ECO:0007669"/>
    <property type="project" value="TreeGrafter"/>
</dbReference>